<organism evidence="1 2">
    <name type="scientific">Salix viminalis</name>
    <name type="common">Common osier</name>
    <name type="synonym">Basket willow</name>
    <dbReference type="NCBI Taxonomy" id="40686"/>
    <lineage>
        <taxon>Eukaryota</taxon>
        <taxon>Viridiplantae</taxon>
        <taxon>Streptophyta</taxon>
        <taxon>Embryophyta</taxon>
        <taxon>Tracheophyta</taxon>
        <taxon>Spermatophyta</taxon>
        <taxon>Magnoliopsida</taxon>
        <taxon>eudicotyledons</taxon>
        <taxon>Gunneridae</taxon>
        <taxon>Pentapetalae</taxon>
        <taxon>rosids</taxon>
        <taxon>fabids</taxon>
        <taxon>Malpighiales</taxon>
        <taxon>Salicaceae</taxon>
        <taxon>Saliceae</taxon>
        <taxon>Salix</taxon>
    </lineage>
</organism>
<keyword evidence="2" id="KW-1185">Reference proteome</keyword>
<comment type="caution">
    <text evidence="1">The sequence shown here is derived from an EMBL/GenBank/DDBJ whole genome shotgun (WGS) entry which is preliminary data.</text>
</comment>
<sequence>MSERKKQIECPDCGILPGSYKCMPVGSFLESFQFGMNWPGKKDEQPILAYLELEQSLGIRKLARYALFQRETGLTDPYGNAHPKGDLLEIPECFQSCSELGAILQPSEDMNETSSFSLFHSFDETARSQVAELVPTNPHHSPFPLL</sequence>
<dbReference type="AlphaFoldDB" id="A0A9Q0NHY8"/>
<accession>A0A9Q0NHY8</accession>
<dbReference type="Proteomes" id="UP001151529">
    <property type="component" value="Unassembled WGS sequence"/>
</dbReference>
<evidence type="ECO:0000313" key="1">
    <source>
        <dbReference type="EMBL" id="KAJ6669976.1"/>
    </source>
</evidence>
<feature type="non-terminal residue" evidence="1">
    <location>
        <position position="146"/>
    </location>
</feature>
<protein>
    <submittedName>
        <fullName evidence="1">Uncharacterized protein</fullName>
    </submittedName>
</protein>
<dbReference type="EMBL" id="JAPFFL010000615">
    <property type="protein sequence ID" value="KAJ6669976.1"/>
    <property type="molecule type" value="Genomic_DNA"/>
</dbReference>
<name>A0A9Q0NHY8_SALVM</name>
<gene>
    <name evidence="1" type="ORF">OIU85_025195</name>
</gene>
<evidence type="ECO:0000313" key="2">
    <source>
        <dbReference type="Proteomes" id="UP001151529"/>
    </source>
</evidence>
<proteinExistence type="predicted"/>
<reference evidence="1 2" key="1">
    <citation type="journal article" date="2023" name="Int. J. Mol. Sci.">
        <title>De Novo Assembly and Annotation of 11 Diverse Shrub Willow (Salix) Genomes Reveals Novel Gene Organization in Sex-Linked Regions.</title>
        <authorList>
            <person name="Hyden B."/>
            <person name="Feng K."/>
            <person name="Yates T.B."/>
            <person name="Jawdy S."/>
            <person name="Cereghino C."/>
            <person name="Smart L.B."/>
            <person name="Muchero W."/>
        </authorList>
    </citation>
    <scope>NUCLEOTIDE SEQUENCE [LARGE SCALE GENOMIC DNA]</scope>
    <source>
        <tissue evidence="1">Shoot tip</tissue>
    </source>
</reference>